<evidence type="ECO:0000256" key="7">
    <source>
        <dbReference type="ARBA" id="ARBA00023157"/>
    </source>
</evidence>
<accession>A0ABW1TX68</accession>
<comment type="subcellular location">
    <subcellularLocation>
        <location evidence="9">Cytoplasm</location>
    </subcellularLocation>
</comment>
<comment type="caution">
    <text evidence="12">The sequence shown here is derived from an EMBL/GenBank/DDBJ whole genome shotgun (WGS) entry which is preliminary data.</text>
</comment>
<keyword evidence="3 9" id="KW-0819">tRNA processing</keyword>
<organism evidence="12 13">
    <name type="scientific">Polaromonas aquatica</name>
    <dbReference type="NCBI Taxonomy" id="332657"/>
    <lineage>
        <taxon>Bacteria</taxon>
        <taxon>Pseudomonadati</taxon>
        <taxon>Pseudomonadota</taxon>
        <taxon>Betaproteobacteria</taxon>
        <taxon>Burkholderiales</taxon>
        <taxon>Comamonadaceae</taxon>
        <taxon>Polaromonas</taxon>
    </lineage>
</organism>
<dbReference type="Gene3D" id="3.40.50.620">
    <property type="entry name" value="HUPs"/>
    <property type="match status" value="1"/>
</dbReference>
<feature type="region of interest" description="Interaction with target base in tRNA" evidence="9">
    <location>
        <begin position="100"/>
        <end position="102"/>
    </location>
</feature>
<dbReference type="HAMAP" id="MF_00144">
    <property type="entry name" value="tRNA_thiouridyl_MnmA"/>
    <property type="match status" value="1"/>
</dbReference>
<dbReference type="Gene3D" id="2.40.30.10">
    <property type="entry name" value="Translation factors"/>
    <property type="match status" value="1"/>
</dbReference>
<dbReference type="CDD" id="cd01998">
    <property type="entry name" value="MnmA_TRMU-like"/>
    <property type="match status" value="1"/>
</dbReference>
<dbReference type="Pfam" id="PF03054">
    <property type="entry name" value="tRNA_Me_trans"/>
    <property type="match status" value="1"/>
</dbReference>
<feature type="site" description="Interaction with tRNA" evidence="9">
    <location>
        <position position="130"/>
    </location>
</feature>
<comment type="similarity">
    <text evidence="9">Belongs to the MnmA/TRMU family.</text>
</comment>
<dbReference type="Pfam" id="PF20258">
    <property type="entry name" value="tRNA_Me_trans_C"/>
    <property type="match status" value="1"/>
</dbReference>
<feature type="binding site" evidence="9">
    <location>
        <begin position="14"/>
        <end position="21"/>
    </location>
    <ligand>
        <name>ATP</name>
        <dbReference type="ChEBI" id="CHEBI:30616"/>
    </ligand>
</feature>
<keyword evidence="1 9" id="KW-0820">tRNA-binding</keyword>
<dbReference type="InterPro" id="IPR046885">
    <property type="entry name" value="MnmA-like_C"/>
</dbReference>
<dbReference type="InterPro" id="IPR014729">
    <property type="entry name" value="Rossmann-like_a/b/a_fold"/>
</dbReference>
<evidence type="ECO:0000256" key="3">
    <source>
        <dbReference type="ARBA" id="ARBA00022694"/>
    </source>
</evidence>
<sequence>MAEVSKAKQRVVVGLSGGVDSAVTAHLLKQQGHEVIGIFMKNWEDDDDSEFCSSNIDFVDAAAVADVIGIEIEHVNFAADYKDRVFAEFLREYQAGRTPNPDILCNAEIKFKAFLDHAMRLGAEKIATGHYARVRRVAASPGSMALGHLDESHATARDGAHPSDWQYQLLKGLDPAKDQSYFLHRLNQAQLSKTLFPVGELRKTEVRRIADEIGLPNARKKDSTGICFIGERPFRDFLNRYIAKAPGPIKSDKGRVLGEHVGLSFYTLGQRSGLGIGGVKAKGADLKAAQARGQRGVGEHEPWFVARKDMETNTLWVVQGHDHPWLQSTVLHAQDCSWVAGSAPTPGMMAAKTRYRQADAACELRSATATDCELAFTQAQWAVTPGQSAVLYDGDICLGGGVIASSNVQNMPK</sequence>
<feature type="site" description="Interaction with tRNA" evidence="9">
    <location>
        <position position="387"/>
    </location>
</feature>
<comment type="catalytic activity">
    <reaction evidence="8 9">
        <text>S-sulfanyl-L-cysteinyl-[protein] + uridine(34) in tRNA + AH2 + ATP = 2-thiouridine(34) in tRNA + L-cysteinyl-[protein] + A + AMP + diphosphate + H(+)</text>
        <dbReference type="Rhea" id="RHEA:47032"/>
        <dbReference type="Rhea" id="RHEA-COMP:10131"/>
        <dbReference type="Rhea" id="RHEA-COMP:11726"/>
        <dbReference type="Rhea" id="RHEA-COMP:11727"/>
        <dbReference type="Rhea" id="RHEA-COMP:11728"/>
        <dbReference type="ChEBI" id="CHEBI:13193"/>
        <dbReference type="ChEBI" id="CHEBI:15378"/>
        <dbReference type="ChEBI" id="CHEBI:17499"/>
        <dbReference type="ChEBI" id="CHEBI:29950"/>
        <dbReference type="ChEBI" id="CHEBI:30616"/>
        <dbReference type="ChEBI" id="CHEBI:33019"/>
        <dbReference type="ChEBI" id="CHEBI:61963"/>
        <dbReference type="ChEBI" id="CHEBI:65315"/>
        <dbReference type="ChEBI" id="CHEBI:87170"/>
        <dbReference type="ChEBI" id="CHEBI:456215"/>
        <dbReference type="EC" id="2.8.1.13"/>
    </reaction>
</comment>
<comment type="function">
    <text evidence="9">Catalyzes the 2-thiolation of uridine at the wobble position (U34) of tRNA, leading to the formation of s(2)U34.</text>
</comment>
<dbReference type="EC" id="2.8.1.13" evidence="9"/>
<feature type="binding site" evidence="9">
    <location>
        <position position="40"/>
    </location>
    <ligand>
        <name>ATP</name>
        <dbReference type="ChEBI" id="CHEBI:30616"/>
    </ligand>
</feature>
<comment type="caution">
    <text evidence="9">Lacks conserved residue(s) required for the propagation of feature annotation.</text>
</comment>
<keyword evidence="9" id="KW-0963">Cytoplasm</keyword>
<keyword evidence="4 9" id="KW-0547">Nucleotide-binding</keyword>
<feature type="active site" description="Cysteine persulfide intermediate" evidence="9">
    <location>
        <position position="227"/>
    </location>
</feature>
<keyword evidence="7" id="KW-1015">Disulfide bond</keyword>
<evidence type="ECO:0000256" key="6">
    <source>
        <dbReference type="ARBA" id="ARBA00022884"/>
    </source>
</evidence>
<reference evidence="13" key="1">
    <citation type="journal article" date="2019" name="Int. J. Syst. Evol. Microbiol.">
        <title>The Global Catalogue of Microorganisms (GCM) 10K type strain sequencing project: providing services to taxonomists for standard genome sequencing and annotation.</title>
        <authorList>
            <consortium name="The Broad Institute Genomics Platform"/>
            <consortium name="The Broad Institute Genome Sequencing Center for Infectious Disease"/>
            <person name="Wu L."/>
            <person name="Ma J."/>
        </authorList>
    </citation>
    <scope>NUCLEOTIDE SEQUENCE [LARGE SCALE GENOMIC DNA]</scope>
    <source>
        <strain evidence="13">CCUG 39402</strain>
    </source>
</reference>
<dbReference type="RefSeq" id="WP_371437117.1">
    <property type="nucleotide sequence ID" value="NZ_JBHSRS010000018.1"/>
</dbReference>
<dbReference type="InterPro" id="IPR023382">
    <property type="entry name" value="MnmA-like_central_sf"/>
</dbReference>
<keyword evidence="2 9" id="KW-0808">Transferase</keyword>
<dbReference type="NCBIfam" id="NF001138">
    <property type="entry name" value="PRK00143.1"/>
    <property type="match status" value="1"/>
</dbReference>
<evidence type="ECO:0000313" key="12">
    <source>
        <dbReference type="EMBL" id="MFC6281495.1"/>
    </source>
</evidence>
<dbReference type="InterPro" id="IPR004506">
    <property type="entry name" value="MnmA-like"/>
</dbReference>
<evidence type="ECO:0000259" key="11">
    <source>
        <dbReference type="Pfam" id="PF20259"/>
    </source>
</evidence>
<proteinExistence type="inferred from homology"/>
<evidence type="ECO:0000256" key="1">
    <source>
        <dbReference type="ARBA" id="ARBA00022555"/>
    </source>
</evidence>
<keyword evidence="6 9" id="KW-0694">RNA-binding</keyword>
<evidence type="ECO:0000256" key="2">
    <source>
        <dbReference type="ARBA" id="ARBA00022679"/>
    </source>
</evidence>
<feature type="active site" description="Nucleophile" evidence="9">
    <location>
        <position position="105"/>
    </location>
</feature>
<dbReference type="GO" id="GO:0103016">
    <property type="term" value="F:tRNA-uridine 2-sulfurtransferase activity"/>
    <property type="evidence" value="ECO:0007669"/>
    <property type="project" value="UniProtKB-EC"/>
</dbReference>
<evidence type="ECO:0000313" key="13">
    <source>
        <dbReference type="Proteomes" id="UP001596270"/>
    </source>
</evidence>
<feature type="region of interest" description="Interaction with tRNA" evidence="9">
    <location>
        <begin position="177"/>
        <end position="179"/>
    </location>
</feature>
<feature type="domain" description="tRNA-specific 2-thiouridylase MnmA-like C-terminal" evidence="10">
    <location>
        <begin position="330"/>
        <end position="403"/>
    </location>
</feature>
<feature type="binding site" evidence="9">
    <location>
        <position position="129"/>
    </location>
    <ligand>
        <name>ATP</name>
        <dbReference type="ChEBI" id="CHEBI:30616"/>
    </ligand>
</feature>
<evidence type="ECO:0000256" key="9">
    <source>
        <dbReference type="HAMAP-Rule" id="MF_00144"/>
    </source>
</evidence>
<protein>
    <recommendedName>
        <fullName evidence="9">tRNA-specific 2-thiouridylase MnmA</fullName>
        <ecNumber evidence="9">2.8.1.13</ecNumber>
    </recommendedName>
</protein>
<dbReference type="Gene3D" id="2.30.30.280">
    <property type="entry name" value="Adenine nucleotide alpha hydrolases-like domains"/>
    <property type="match status" value="1"/>
</dbReference>
<dbReference type="PANTHER" id="PTHR11933:SF5">
    <property type="entry name" value="MITOCHONDRIAL TRNA-SPECIFIC 2-THIOURIDYLASE 1"/>
    <property type="match status" value="1"/>
</dbReference>
<feature type="domain" description="tRNA-specific 2-thiouridylase MnmA-like central" evidence="11">
    <location>
        <begin position="235"/>
        <end position="319"/>
    </location>
</feature>
<dbReference type="Proteomes" id="UP001596270">
    <property type="component" value="Unassembled WGS sequence"/>
</dbReference>
<keyword evidence="5 9" id="KW-0067">ATP-binding</keyword>
<evidence type="ECO:0000259" key="10">
    <source>
        <dbReference type="Pfam" id="PF20258"/>
    </source>
</evidence>
<dbReference type="EMBL" id="JBHSRS010000018">
    <property type="protein sequence ID" value="MFC6281495.1"/>
    <property type="molecule type" value="Genomic_DNA"/>
</dbReference>
<feature type="region of interest" description="Interaction with tRNA" evidence="9">
    <location>
        <begin position="354"/>
        <end position="355"/>
    </location>
</feature>
<dbReference type="Pfam" id="PF20259">
    <property type="entry name" value="tRNA_Me_trans_M"/>
    <property type="match status" value="1"/>
</dbReference>
<dbReference type="PANTHER" id="PTHR11933">
    <property type="entry name" value="TRNA 5-METHYLAMINOMETHYL-2-THIOURIDYLATE -METHYLTRANSFERASE"/>
    <property type="match status" value="1"/>
</dbReference>
<gene>
    <name evidence="9 12" type="primary">mnmA</name>
    <name evidence="12" type="ORF">ACFQND_09655</name>
</gene>
<keyword evidence="13" id="KW-1185">Reference proteome</keyword>
<evidence type="ECO:0000256" key="5">
    <source>
        <dbReference type="ARBA" id="ARBA00022840"/>
    </source>
</evidence>
<dbReference type="InterPro" id="IPR046884">
    <property type="entry name" value="MnmA-like_central"/>
</dbReference>
<evidence type="ECO:0000256" key="8">
    <source>
        <dbReference type="ARBA" id="ARBA00051542"/>
    </source>
</evidence>
<evidence type="ECO:0000256" key="4">
    <source>
        <dbReference type="ARBA" id="ARBA00022741"/>
    </source>
</evidence>
<dbReference type="SUPFAM" id="SSF52402">
    <property type="entry name" value="Adenine nucleotide alpha hydrolases-like"/>
    <property type="match status" value="1"/>
</dbReference>
<name>A0ABW1TX68_9BURK</name>